<evidence type="ECO:0000256" key="1">
    <source>
        <dbReference type="SAM" id="MobiDB-lite"/>
    </source>
</evidence>
<dbReference type="AlphaFoldDB" id="A0A2H3BEK0"/>
<evidence type="ECO:0000313" key="2">
    <source>
        <dbReference type="EMBL" id="PBK64478.1"/>
    </source>
</evidence>
<protein>
    <submittedName>
        <fullName evidence="2">Uncharacterized protein</fullName>
    </submittedName>
</protein>
<evidence type="ECO:0000313" key="3">
    <source>
        <dbReference type="Proteomes" id="UP000218334"/>
    </source>
</evidence>
<feature type="compositionally biased region" description="Basic and acidic residues" evidence="1">
    <location>
        <begin position="378"/>
        <end position="397"/>
    </location>
</feature>
<gene>
    <name evidence="2" type="ORF">ARMSODRAFT_463232</name>
</gene>
<feature type="region of interest" description="Disordered" evidence="1">
    <location>
        <begin position="345"/>
        <end position="560"/>
    </location>
</feature>
<feature type="compositionally biased region" description="Polar residues" evidence="1">
    <location>
        <begin position="548"/>
        <end position="558"/>
    </location>
</feature>
<organism evidence="2 3">
    <name type="scientific">Armillaria solidipes</name>
    <dbReference type="NCBI Taxonomy" id="1076256"/>
    <lineage>
        <taxon>Eukaryota</taxon>
        <taxon>Fungi</taxon>
        <taxon>Dikarya</taxon>
        <taxon>Basidiomycota</taxon>
        <taxon>Agaricomycotina</taxon>
        <taxon>Agaricomycetes</taxon>
        <taxon>Agaricomycetidae</taxon>
        <taxon>Agaricales</taxon>
        <taxon>Marasmiineae</taxon>
        <taxon>Physalacriaceae</taxon>
        <taxon>Armillaria</taxon>
    </lineage>
</organism>
<proteinExistence type="predicted"/>
<feature type="compositionally biased region" description="Polar residues" evidence="1">
    <location>
        <begin position="465"/>
        <end position="481"/>
    </location>
</feature>
<keyword evidence="3" id="KW-1185">Reference proteome</keyword>
<name>A0A2H3BEK0_9AGAR</name>
<accession>A0A2H3BEK0</accession>
<dbReference type="Proteomes" id="UP000218334">
    <property type="component" value="Unassembled WGS sequence"/>
</dbReference>
<dbReference type="EMBL" id="KZ293451">
    <property type="protein sequence ID" value="PBK64478.1"/>
    <property type="molecule type" value="Genomic_DNA"/>
</dbReference>
<feature type="compositionally biased region" description="Low complexity" evidence="1">
    <location>
        <begin position="486"/>
        <end position="500"/>
    </location>
</feature>
<reference evidence="3" key="1">
    <citation type="journal article" date="2017" name="Nat. Ecol. Evol.">
        <title>Genome expansion and lineage-specific genetic innovations in the forest pathogenic fungi Armillaria.</title>
        <authorList>
            <person name="Sipos G."/>
            <person name="Prasanna A.N."/>
            <person name="Walter M.C."/>
            <person name="O'Connor E."/>
            <person name="Balint B."/>
            <person name="Krizsan K."/>
            <person name="Kiss B."/>
            <person name="Hess J."/>
            <person name="Varga T."/>
            <person name="Slot J."/>
            <person name="Riley R."/>
            <person name="Boka B."/>
            <person name="Rigling D."/>
            <person name="Barry K."/>
            <person name="Lee J."/>
            <person name="Mihaltcheva S."/>
            <person name="LaButti K."/>
            <person name="Lipzen A."/>
            <person name="Waldron R."/>
            <person name="Moloney N.M."/>
            <person name="Sperisen C."/>
            <person name="Kredics L."/>
            <person name="Vagvoelgyi C."/>
            <person name="Patrignani A."/>
            <person name="Fitzpatrick D."/>
            <person name="Nagy I."/>
            <person name="Doyle S."/>
            <person name="Anderson J.B."/>
            <person name="Grigoriev I.V."/>
            <person name="Gueldener U."/>
            <person name="Muensterkoetter M."/>
            <person name="Nagy L.G."/>
        </authorList>
    </citation>
    <scope>NUCLEOTIDE SEQUENCE [LARGE SCALE GENOMIC DNA]</scope>
    <source>
        <strain evidence="3">28-4</strain>
    </source>
</reference>
<feature type="compositionally biased region" description="Basic and acidic residues" evidence="1">
    <location>
        <begin position="429"/>
        <end position="461"/>
    </location>
</feature>
<sequence length="592" mass="64328">MPAVFSPLILYSAAAFRATCMFHPHHPSWLVDAGALPASPAVQRIVVLGDPDVRLVHPLLNNPLLARTVLVVPSSNPAKWIPVGECSSSASLVILRTNKKHSKGGALHLLSVLQRAARTPLRPVKQYSQYDYEGREETFGFIPMSIMAEDTSEAESAGVLPIPSFHAVINFLDGRTGSEREALRTGILTTSLVGGFLLTGNGKGKTQVTAPRRASRLSFLSRRPSPAPPTAAGEEAEHGAEERCAHVIHVIPPSSTLSSKTVQNLEHFLINHCRTAASTSSLPTPISTTKSATHYAYILPFNLLLSSHGPSILDFALAGALDGGGSKAWIRSMHDVRVTGGSIKMLSSELPTPPDSEEELGGVKGGYQLSDSPPLYAEEERQKSLRALEKGKGRDRVGSTLGKNPVRYSQPLTGGGSIRLSKSDGTGENTRRPTSRDRRRSERSKPEHGHSQSRSKSDHGHRSTRLTVSTTPQRAQTVSSKHTSRTTKPSRSPSTIKPIPQHTVPSVPRSPTIAEPHPVHHTHAHTRTPSNTHVSHALPSLPTPRNTPPITMKSNATWNGREKPLPRILRRKEGKLDVRQRASWFLSFWSKD</sequence>